<dbReference type="InterPro" id="IPR026444">
    <property type="entry name" value="Secre_tail"/>
</dbReference>
<dbReference type="InterPro" id="IPR011050">
    <property type="entry name" value="Pectin_lyase_fold/virulence"/>
</dbReference>
<gene>
    <name evidence="3" type="ORF">GGR27_003752</name>
</gene>
<dbReference type="RefSeq" id="WP_168040038.1">
    <property type="nucleotide sequence ID" value="NZ_JAATJH010000009.1"/>
</dbReference>
<dbReference type="Pfam" id="PF18962">
    <property type="entry name" value="Por_Secre_tail"/>
    <property type="match status" value="1"/>
</dbReference>
<organism evidence="3 4">
    <name type="scientific">Neolewinella antarctica</name>
    <dbReference type="NCBI Taxonomy" id="442734"/>
    <lineage>
        <taxon>Bacteria</taxon>
        <taxon>Pseudomonadati</taxon>
        <taxon>Bacteroidota</taxon>
        <taxon>Saprospiria</taxon>
        <taxon>Saprospirales</taxon>
        <taxon>Lewinellaceae</taxon>
        <taxon>Neolewinella</taxon>
    </lineage>
</organism>
<sequence length="608" mass="67216">MNYKNLLLLFALLSTTGALFAQNVLVIEGGSANPGSLELAINGDTTSTGERADPNRIYELKAGEFYIQRSAINVSNPTGTITIRGQEGGSKPIIFKQPVNDLNIGTNEINSSLTIQNIQYHNQESDNSIPETAFNISGNDRKLIVEESFFENCSLMIFNMNNVKQGANVEIRNSYFRDFHDFAQWWGGRVLMAKVPIDTFIFENNTVSGGGLTVLGQNCLFDYSVINHNTFINNRKYPFLNQYWREAYFTNNLFVNGNMVGEDRENVAVGGQDPDALLHGIIGVDTIENSIALPSRYLNTDSTLTDEIDELSDIIFYAADNVVVSSATLDDYYNGGFNSEFPDAPTSYLNWGGTNGAFKVVNVPGIWKNERTTALLDDHKNLVEENNIIYEFRAEDLGMVTEALPQEAADPFIQWNLNKWGVPGVETPTRPEYVKYQFGDFDPLTIPGVETESAAAGSGGITKISDVLEDFSYTRDLTSVSDGLRIGALHWNDEDYDAEASIKAVKDAYQKSLTSTQEVVSADNFNLSNAPNPFKNTTMISFDLKESTAVTLSIFDISGRAIQTLVSSSLPAGTHTAEFMSGTHPSGTYFYRLTTDKYVTSKTMILLK</sequence>
<accession>A0ABX0XG72</accession>
<dbReference type="SUPFAM" id="SSF51126">
    <property type="entry name" value="Pectin lyase-like"/>
    <property type="match status" value="1"/>
</dbReference>
<comment type="caution">
    <text evidence="3">The sequence shown here is derived from an EMBL/GenBank/DDBJ whole genome shotgun (WGS) entry which is preliminary data.</text>
</comment>
<proteinExistence type="predicted"/>
<dbReference type="Proteomes" id="UP000770785">
    <property type="component" value="Unassembled WGS sequence"/>
</dbReference>
<feature type="chain" id="PRO_5045853845" description="Secretion system C-terminal sorting domain-containing protein" evidence="1">
    <location>
        <begin position="22"/>
        <end position="608"/>
    </location>
</feature>
<evidence type="ECO:0000256" key="1">
    <source>
        <dbReference type="SAM" id="SignalP"/>
    </source>
</evidence>
<keyword evidence="4" id="KW-1185">Reference proteome</keyword>
<evidence type="ECO:0000313" key="4">
    <source>
        <dbReference type="Proteomes" id="UP000770785"/>
    </source>
</evidence>
<evidence type="ECO:0000313" key="3">
    <source>
        <dbReference type="EMBL" id="NJC28231.1"/>
    </source>
</evidence>
<dbReference type="Gene3D" id="2.60.40.4070">
    <property type="match status" value="1"/>
</dbReference>
<feature type="domain" description="Secretion system C-terminal sorting" evidence="2">
    <location>
        <begin position="531"/>
        <end position="605"/>
    </location>
</feature>
<dbReference type="EMBL" id="JAATJH010000009">
    <property type="protein sequence ID" value="NJC28231.1"/>
    <property type="molecule type" value="Genomic_DNA"/>
</dbReference>
<evidence type="ECO:0000259" key="2">
    <source>
        <dbReference type="Pfam" id="PF18962"/>
    </source>
</evidence>
<name>A0ABX0XG72_9BACT</name>
<feature type="signal peptide" evidence="1">
    <location>
        <begin position="1"/>
        <end position="21"/>
    </location>
</feature>
<dbReference type="NCBIfam" id="TIGR04183">
    <property type="entry name" value="Por_Secre_tail"/>
    <property type="match status" value="1"/>
</dbReference>
<protein>
    <recommendedName>
        <fullName evidence="2">Secretion system C-terminal sorting domain-containing protein</fullName>
    </recommendedName>
</protein>
<keyword evidence="1" id="KW-0732">Signal</keyword>
<reference evidence="3 4" key="1">
    <citation type="submission" date="2020-03" db="EMBL/GenBank/DDBJ databases">
        <title>Genomic Encyclopedia of Type Strains, Phase IV (KMG-IV): sequencing the most valuable type-strain genomes for metagenomic binning, comparative biology and taxonomic classification.</title>
        <authorList>
            <person name="Goeker M."/>
        </authorList>
    </citation>
    <scope>NUCLEOTIDE SEQUENCE [LARGE SCALE GENOMIC DNA]</scope>
    <source>
        <strain evidence="3 4">DSM 105096</strain>
    </source>
</reference>